<dbReference type="Gene3D" id="3.10.620.30">
    <property type="match status" value="1"/>
</dbReference>
<accession>A0ABV8QRQ4</accession>
<sequence length="671" mass="76931">MKTFLVVLCSMLFQFSAVQAQKKIYKNTLQVPDITLNDFTPTVYALDSNAQAVILYDGGSARYVSDNSTWFNILYTYKKRIRLLNKNAFDEATVKIPLYKGETENDKLKEVKACTYNIVNGAIEKTVLDKSAVFLDKASKSYDIQKFTLPNLKEGCIIEYSYTIESPLSYSLRSWSFQTSYPVLKSEYDVLIPTLFNYIYLPTGYYNLKPTIEEGFEQFKIVDRGQTAFARTEIYYYDATMVHSTWVLKDLPALTKEPFTTALKNHRAAIEFQLKSLDYPNSESKPYLSNWNELVKTLLKDETFGADLDARNPWMSDEVKQLTVSNNTLNTTKNIYQYVRDNFTCTDHDAFYMSTNLKKVFETKKGNVAEINLILIAMLKKAGIDAVPLLLSTTDNGKAYDVYPLINKFNYVVAKVLINDKPFYLDASEKKIGFNHLPQACYNGNARTIADPPNLVSFAADSLLEQKQTVIFISNTEKQGVLEGYFKTNLGYYESVGLREKLISTTKEDYFKKISAGFSYPLQMKNTVIDSLNVLEAPLELSYEFNLDVNEDILYFNPLMGEGYKKNPFASTNRNFPIEMPFKSSETIVVNIEIPKGYKIDELPKSERVKFNENDGLFEYLVSADATNIYVKCRVDFSNTFMLAEDYQTLRDFYGHIVKKQAEQIVFKKIK</sequence>
<dbReference type="Gene3D" id="2.60.40.3140">
    <property type="match status" value="1"/>
</dbReference>
<evidence type="ECO:0000259" key="2">
    <source>
        <dbReference type="Pfam" id="PF01841"/>
    </source>
</evidence>
<dbReference type="EMBL" id="JBHSCZ010000002">
    <property type="protein sequence ID" value="MFC4262764.1"/>
    <property type="molecule type" value="Genomic_DNA"/>
</dbReference>
<protein>
    <submittedName>
        <fullName evidence="3">Transglutaminase domain-containing protein</fullName>
    </submittedName>
</protein>
<dbReference type="RefSeq" id="WP_379708529.1">
    <property type="nucleotide sequence ID" value="NZ_JBHSCZ010000002.1"/>
</dbReference>
<gene>
    <name evidence="3" type="ORF">ACFOWM_07745</name>
</gene>
<name>A0ABV8QRQ4_9BACT</name>
<feature type="domain" description="Transglutaminase-like" evidence="2">
    <location>
        <begin position="326"/>
        <end position="386"/>
    </location>
</feature>
<feature type="chain" id="PRO_5045259207" evidence="1">
    <location>
        <begin position="21"/>
        <end position="671"/>
    </location>
</feature>
<dbReference type="Pfam" id="PF01841">
    <property type="entry name" value="Transglut_core"/>
    <property type="match status" value="1"/>
</dbReference>
<keyword evidence="1" id="KW-0732">Signal</keyword>
<keyword evidence="4" id="KW-1185">Reference proteome</keyword>
<feature type="signal peptide" evidence="1">
    <location>
        <begin position="1"/>
        <end position="20"/>
    </location>
</feature>
<dbReference type="InterPro" id="IPR002931">
    <property type="entry name" value="Transglutaminase-like"/>
</dbReference>
<proteinExistence type="predicted"/>
<reference evidence="4" key="1">
    <citation type="journal article" date="2019" name="Int. J. Syst. Evol. Microbiol.">
        <title>The Global Catalogue of Microorganisms (GCM) 10K type strain sequencing project: providing services to taxonomists for standard genome sequencing and annotation.</title>
        <authorList>
            <consortium name="The Broad Institute Genomics Platform"/>
            <consortium name="The Broad Institute Genome Sequencing Center for Infectious Disease"/>
            <person name="Wu L."/>
            <person name="Ma J."/>
        </authorList>
    </citation>
    <scope>NUCLEOTIDE SEQUENCE [LARGE SCALE GENOMIC DNA]</scope>
    <source>
        <strain evidence="4">CECT 8289</strain>
    </source>
</reference>
<organism evidence="3 4">
    <name type="scientific">Ferruginibacter yonginensis</name>
    <dbReference type="NCBI Taxonomy" id="1310416"/>
    <lineage>
        <taxon>Bacteria</taxon>
        <taxon>Pseudomonadati</taxon>
        <taxon>Bacteroidota</taxon>
        <taxon>Chitinophagia</taxon>
        <taxon>Chitinophagales</taxon>
        <taxon>Chitinophagaceae</taxon>
        <taxon>Ferruginibacter</taxon>
    </lineage>
</organism>
<evidence type="ECO:0000313" key="3">
    <source>
        <dbReference type="EMBL" id="MFC4262764.1"/>
    </source>
</evidence>
<dbReference type="Gene3D" id="2.60.120.1130">
    <property type="match status" value="1"/>
</dbReference>
<evidence type="ECO:0000256" key="1">
    <source>
        <dbReference type="SAM" id="SignalP"/>
    </source>
</evidence>
<comment type="caution">
    <text evidence="3">The sequence shown here is derived from an EMBL/GenBank/DDBJ whole genome shotgun (WGS) entry which is preliminary data.</text>
</comment>
<dbReference type="Proteomes" id="UP001595907">
    <property type="component" value="Unassembled WGS sequence"/>
</dbReference>
<evidence type="ECO:0000313" key="4">
    <source>
        <dbReference type="Proteomes" id="UP001595907"/>
    </source>
</evidence>